<dbReference type="AlphaFoldDB" id="A0A939K7Z3"/>
<dbReference type="Gene3D" id="3.40.50.12110">
    <property type="match status" value="1"/>
</dbReference>
<dbReference type="Gene3D" id="3.80.30.30">
    <property type="match status" value="1"/>
</dbReference>
<dbReference type="NCBIfam" id="TIGR03886">
    <property type="entry name" value="lyase_spl_fam"/>
    <property type="match status" value="1"/>
</dbReference>
<name>A0A939K7Z3_9BACT</name>
<dbReference type="PANTHER" id="PTHR37822:SF2">
    <property type="entry name" value="SPORE PHOTOPRODUCT LYASE"/>
    <property type="match status" value="1"/>
</dbReference>
<dbReference type="InterPro" id="IPR049539">
    <property type="entry name" value="SPL"/>
</dbReference>
<dbReference type="InterPro" id="IPR023805">
    <property type="entry name" value="Uncharacterised_Spl-rel"/>
</dbReference>
<organism evidence="1 2">
    <name type="scientific">Fibrella rubiginis</name>
    <dbReference type="NCBI Taxonomy" id="2817060"/>
    <lineage>
        <taxon>Bacteria</taxon>
        <taxon>Pseudomonadati</taxon>
        <taxon>Bacteroidota</taxon>
        <taxon>Cytophagia</taxon>
        <taxon>Cytophagales</taxon>
        <taxon>Spirosomataceae</taxon>
        <taxon>Fibrella</taxon>
    </lineage>
</organism>
<dbReference type="GO" id="GO:0042601">
    <property type="term" value="C:endospore-forming forespore"/>
    <property type="evidence" value="ECO:0007669"/>
    <property type="project" value="TreeGrafter"/>
</dbReference>
<evidence type="ECO:0000313" key="1">
    <source>
        <dbReference type="EMBL" id="MBO0939175.1"/>
    </source>
</evidence>
<dbReference type="GO" id="GO:0003913">
    <property type="term" value="F:DNA photolyase activity"/>
    <property type="evidence" value="ECO:0007669"/>
    <property type="project" value="TreeGrafter"/>
</dbReference>
<reference evidence="1" key="1">
    <citation type="submission" date="2021-03" db="EMBL/GenBank/DDBJ databases">
        <title>Fibrella sp. HMF5335 genome sequencing and assembly.</title>
        <authorList>
            <person name="Kang H."/>
            <person name="Kim H."/>
            <person name="Bae S."/>
            <person name="Joh K."/>
        </authorList>
    </citation>
    <scope>NUCLEOTIDE SEQUENCE</scope>
    <source>
        <strain evidence="1">HMF5335</strain>
    </source>
</reference>
<dbReference type="Pfam" id="PF20903">
    <property type="entry name" value="SPL"/>
    <property type="match status" value="1"/>
</dbReference>
<keyword evidence="1" id="KW-0456">Lyase</keyword>
<sequence>MPDFKPSIVLYTADAMNEQGEAILAQYPDAETLQVGQHNRLPELGMSHFKVKSDVLVLGKLKTTTCKWSGRSSDYIAPSLANGCFAGCAYCYVDRHKTVNPITLFTNVGEITTAVDQHVHTLPWPKPANQTDPTYWTYDIGCNSDISVDYDLNDGIRDVFAFYRDHPRAKATFATKFVNRAMLDFDPKRKVRIRFSLMPAHVSKLVDVRTDSIEKRIAAINDFYDAGYDVHVNFSPVIVYSSPNGDRKQWREDYRDLFRQLDAAVRPDVKAQLQSEVIFLTHNQAQHQANLAINPKAEELLWVPELQENKQSQFGGWNIRYDHQLKGKMVAVFERMVAEEIPWCGIRYIF</sequence>
<evidence type="ECO:0000313" key="2">
    <source>
        <dbReference type="Proteomes" id="UP000664034"/>
    </source>
</evidence>
<keyword evidence="2" id="KW-1185">Reference proteome</keyword>
<proteinExistence type="predicted"/>
<dbReference type="GO" id="GO:0051539">
    <property type="term" value="F:4 iron, 4 sulfur cluster binding"/>
    <property type="evidence" value="ECO:0007669"/>
    <property type="project" value="TreeGrafter"/>
</dbReference>
<protein>
    <submittedName>
        <fullName evidence="1">Spore photoproduct lyase family protein</fullName>
    </submittedName>
</protein>
<dbReference type="PANTHER" id="PTHR37822">
    <property type="entry name" value="SPORE PHOTOPRODUCT LYASE-RELATED"/>
    <property type="match status" value="1"/>
</dbReference>
<dbReference type="RefSeq" id="WP_207366705.1">
    <property type="nucleotide sequence ID" value="NZ_JAFMYV010000012.1"/>
</dbReference>
<dbReference type="EMBL" id="JAFMYV010000012">
    <property type="protein sequence ID" value="MBO0939175.1"/>
    <property type="molecule type" value="Genomic_DNA"/>
</dbReference>
<dbReference type="Proteomes" id="UP000664034">
    <property type="component" value="Unassembled WGS sequence"/>
</dbReference>
<accession>A0A939K7Z3</accession>
<comment type="caution">
    <text evidence="1">The sequence shown here is derived from an EMBL/GenBank/DDBJ whole genome shotgun (WGS) entry which is preliminary data.</text>
</comment>
<gene>
    <name evidence="1" type="ORF">J2I47_21650</name>
</gene>
<dbReference type="GO" id="GO:1904047">
    <property type="term" value="F:S-adenosyl-L-methionine binding"/>
    <property type="evidence" value="ECO:0007669"/>
    <property type="project" value="TreeGrafter"/>
</dbReference>